<organism evidence="3 4">
    <name type="scientific">Lentilactobacillus hilgardii</name>
    <name type="common">Lactobacillus hilgardii</name>
    <dbReference type="NCBI Taxonomy" id="1588"/>
    <lineage>
        <taxon>Bacteria</taxon>
        <taxon>Bacillati</taxon>
        <taxon>Bacillota</taxon>
        <taxon>Bacilli</taxon>
        <taxon>Lactobacillales</taxon>
        <taxon>Lactobacillaceae</taxon>
        <taxon>Lentilactobacillus</taxon>
    </lineage>
</organism>
<evidence type="ECO:0000256" key="2">
    <source>
        <dbReference type="SAM" id="MobiDB-lite"/>
    </source>
</evidence>
<feature type="region of interest" description="Disordered" evidence="2">
    <location>
        <begin position="13"/>
        <end position="34"/>
    </location>
</feature>
<protein>
    <submittedName>
        <fullName evidence="3">DUF3862 domain-containing protein</fullName>
    </submittedName>
</protein>
<evidence type="ECO:0000256" key="1">
    <source>
        <dbReference type="ARBA" id="ARBA00022729"/>
    </source>
</evidence>
<reference evidence="3 4" key="1">
    <citation type="submission" date="2019-12" db="EMBL/GenBank/DDBJ databases">
        <title>Lactobacillus hilgardii FLUB.</title>
        <authorList>
            <person name="Gustaw K."/>
        </authorList>
    </citation>
    <scope>NUCLEOTIDE SEQUENCE [LARGE SCALE GENOMIC DNA]</scope>
    <source>
        <strain evidence="3 4">FLUB</strain>
    </source>
</reference>
<dbReference type="EMBL" id="CP047121">
    <property type="protein sequence ID" value="QHB53393.1"/>
    <property type="molecule type" value="Genomic_DNA"/>
</dbReference>
<dbReference type="Gene3D" id="3.30.1450.10">
    <property type="match status" value="2"/>
</dbReference>
<dbReference type="Proteomes" id="UP000465035">
    <property type="component" value="Chromosome"/>
</dbReference>
<evidence type="ECO:0000313" key="4">
    <source>
        <dbReference type="Proteomes" id="UP000465035"/>
    </source>
</evidence>
<dbReference type="InterPro" id="IPR037873">
    <property type="entry name" value="BamE-like"/>
</dbReference>
<keyword evidence="1" id="KW-0732">Signal</keyword>
<dbReference type="Pfam" id="PF12978">
    <property type="entry name" value="DUF3862"/>
    <property type="match status" value="1"/>
</dbReference>
<feature type="compositionally biased region" description="Basic and acidic residues" evidence="2">
    <location>
        <begin position="15"/>
        <end position="25"/>
    </location>
</feature>
<accession>A0A6P1EF23</accession>
<proteinExistence type="predicted"/>
<evidence type="ECO:0000313" key="3">
    <source>
        <dbReference type="EMBL" id="QHB53393.1"/>
    </source>
</evidence>
<dbReference type="AlphaFoldDB" id="A0A6P1EF23"/>
<dbReference type="InterPro" id="IPR024418">
    <property type="entry name" value="DUF3862"/>
</dbReference>
<gene>
    <name evidence="3" type="ORF">GQR93_06220</name>
</gene>
<name>A0A6P1EF23_LENHI</name>
<sequence>MILLTTMSLAACGHSSEKTPNKSESQKTAQSFRVSSNGSAIGRADYNRIETGNVTSPKNGTSKNVILTSFGKPNSKSRVTVNNSGKKAAIQYSWTNLKTSFKASALTVEFLNGHAIGKGYIEASIKNRRYISKNRLNNVQKGETYTQVVKTLGVPDAESLTGHGNVSARNVTYATGKNGRALSLMFAGDKLTSKMQTVVK</sequence>